<keyword evidence="2" id="KW-0812">Transmembrane</keyword>
<dbReference type="EMBL" id="VWPK01000058">
    <property type="protein sequence ID" value="KAA5609141.1"/>
    <property type="molecule type" value="Genomic_DNA"/>
</dbReference>
<name>A0A5M6ILJ1_9PROT</name>
<evidence type="ECO:0000313" key="3">
    <source>
        <dbReference type="EMBL" id="KAA5609141.1"/>
    </source>
</evidence>
<evidence type="ECO:0000313" key="4">
    <source>
        <dbReference type="Proteomes" id="UP000325255"/>
    </source>
</evidence>
<evidence type="ECO:0000256" key="1">
    <source>
        <dbReference type="SAM" id="MobiDB-lite"/>
    </source>
</evidence>
<proteinExistence type="predicted"/>
<keyword evidence="2" id="KW-1133">Transmembrane helix</keyword>
<accession>A0A5M6ILJ1</accession>
<dbReference type="RefSeq" id="WP_150044195.1">
    <property type="nucleotide sequence ID" value="NZ_OW485601.1"/>
</dbReference>
<dbReference type="AlphaFoldDB" id="A0A5M6ILJ1"/>
<protein>
    <submittedName>
        <fullName evidence="3">Uncharacterized protein</fullName>
    </submittedName>
</protein>
<gene>
    <name evidence="3" type="ORF">F1189_25550</name>
</gene>
<evidence type="ECO:0000256" key="2">
    <source>
        <dbReference type="SAM" id="Phobius"/>
    </source>
</evidence>
<sequence>MRAAVFLLAACVFCAALILDTSALLRLPFLCATGSCGQTAKWVVWTLGGLLGVVVLVALVRRRLRARQPAPRMEGRRPGPSRKPRRQQAARSAGPSQRRRLKG</sequence>
<feature type="compositionally biased region" description="Basic residues" evidence="1">
    <location>
        <begin position="79"/>
        <end position="88"/>
    </location>
</feature>
<feature type="region of interest" description="Disordered" evidence="1">
    <location>
        <begin position="68"/>
        <end position="103"/>
    </location>
</feature>
<keyword evidence="4" id="KW-1185">Reference proteome</keyword>
<organism evidence="3 4">
    <name type="scientific">Rhodovastum atsumiense</name>
    <dbReference type="NCBI Taxonomy" id="504468"/>
    <lineage>
        <taxon>Bacteria</taxon>
        <taxon>Pseudomonadati</taxon>
        <taxon>Pseudomonadota</taxon>
        <taxon>Alphaproteobacteria</taxon>
        <taxon>Acetobacterales</taxon>
        <taxon>Acetobacteraceae</taxon>
        <taxon>Rhodovastum</taxon>
    </lineage>
</organism>
<feature type="transmembrane region" description="Helical" evidence="2">
    <location>
        <begin position="42"/>
        <end position="60"/>
    </location>
</feature>
<comment type="caution">
    <text evidence="3">The sequence shown here is derived from an EMBL/GenBank/DDBJ whole genome shotgun (WGS) entry which is preliminary data.</text>
</comment>
<dbReference type="Proteomes" id="UP000325255">
    <property type="component" value="Unassembled WGS sequence"/>
</dbReference>
<reference evidence="3 4" key="1">
    <citation type="submission" date="2019-09" db="EMBL/GenBank/DDBJ databases">
        <title>Genome sequence of Rhodovastum atsumiense, a diverse member of the Acetobacteraceae family of non-sulfur purple photosynthetic bacteria.</title>
        <authorList>
            <person name="Meyer T."/>
            <person name="Kyndt J."/>
        </authorList>
    </citation>
    <scope>NUCLEOTIDE SEQUENCE [LARGE SCALE GENOMIC DNA]</scope>
    <source>
        <strain evidence="3 4">DSM 21279</strain>
    </source>
</reference>
<keyword evidence="2" id="KW-0472">Membrane</keyword>